<accession>A0A7G8Q5Z2</accession>
<dbReference type="KEGG" id="dtl:H8F01_03265"/>
<dbReference type="EMBL" id="CP060412">
    <property type="protein sequence ID" value="QNK02200.1"/>
    <property type="molecule type" value="Genomic_DNA"/>
</dbReference>
<dbReference type="Proteomes" id="UP000515873">
    <property type="component" value="Chromosome"/>
</dbReference>
<reference evidence="1 2" key="1">
    <citation type="submission" date="2020-08" db="EMBL/GenBank/DDBJ databases">
        <title>Dyella sp. G9 isolated from forest soil.</title>
        <authorList>
            <person name="Fu J."/>
            <person name="Qiu L."/>
        </authorList>
    </citation>
    <scope>NUCLEOTIDE SEQUENCE [LARGE SCALE GENOMIC DNA]</scope>
    <source>
        <strain evidence="1 2">G9</strain>
    </source>
</reference>
<sequence length="238" mass="26068">MHFELPEVHAHSLKAFAKHYVMIVVSILTALSLEAWVEHVHHEHAASEARARIDAEIHQNFVEITRAREHDRERMRTLGKLRDDLLGDLKAHASAADIDKHLHDAMAGNFYLDGRWPTLRHEAWDVAVANQSAGWIDAGQLRRYSSVYAEQSAKAAIIASETTAVLSESRMADATIDIQAGDVEPRELLHITNQMVGVLSEEVNALDALARDISESFPAATVTPPANALAAEGGAAHG</sequence>
<name>A0A7G8Q5Z2_9GAMM</name>
<protein>
    <submittedName>
        <fullName evidence="1">Uncharacterized protein</fullName>
    </submittedName>
</protein>
<organism evidence="1 2">
    <name type="scientific">Dyella telluris</name>
    <dbReference type="NCBI Taxonomy" id="2763498"/>
    <lineage>
        <taxon>Bacteria</taxon>
        <taxon>Pseudomonadati</taxon>
        <taxon>Pseudomonadota</taxon>
        <taxon>Gammaproteobacteria</taxon>
        <taxon>Lysobacterales</taxon>
        <taxon>Rhodanobacteraceae</taxon>
        <taxon>Dyella</taxon>
    </lineage>
</organism>
<dbReference type="AlphaFoldDB" id="A0A7G8Q5Z2"/>
<evidence type="ECO:0000313" key="1">
    <source>
        <dbReference type="EMBL" id="QNK02200.1"/>
    </source>
</evidence>
<evidence type="ECO:0000313" key="2">
    <source>
        <dbReference type="Proteomes" id="UP000515873"/>
    </source>
</evidence>
<dbReference type="RefSeq" id="WP_187057657.1">
    <property type="nucleotide sequence ID" value="NZ_CP060412.1"/>
</dbReference>
<gene>
    <name evidence="1" type="ORF">H8F01_03265</name>
</gene>
<keyword evidence="2" id="KW-1185">Reference proteome</keyword>
<proteinExistence type="predicted"/>